<sequence length="118" mass="13468">MKIYNLILLNFYFLQLFPLLFGMHPGGGPQQTPFKRLNGQIRPLLEKVGNSNPCPDIAVRGLKGQAPVHSFANVGEQYDNLVAAHFELISESVNLTYALKQYQVKNSIFYLKFYFNKN</sequence>
<feature type="chain" id="PRO_5028165441" evidence="1">
    <location>
        <begin position="23"/>
        <end position="118"/>
    </location>
</feature>
<dbReference type="Proteomes" id="UP000580250">
    <property type="component" value="Unassembled WGS sequence"/>
</dbReference>
<reference evidence="2 3" key="1">
    <citation type="submission" date="2020-08" db="EMBL/GenBank/DDBJ databases">
        <authorList>
            <person name="Koutsovoulos G."/>
            <person name="Danchin GJ E."/>
        </authorList>
    </citation>
    <scope>NUCLEOTIDE SEQUENCE [LARGE SCALE GENOMIC DNA]</scope>
</reference>
<organism evidence="2 3">
    <name type="scientific">Meloidogyne enterolobii</name>
    <name type="common">Root-knot nematode worm</name>
    <name type="synonym">Meloidogyne mayaguensis</name>
    <dbReference type="NCBI Taxonomy" id="390850"/>
    <lineage>
        <taxon>Eukaryota</taxon>
        <taxon>Metazoa</taxon>
        <taxon>Ecdysozoa</taxon>
        <taxon>Nematoda</taxon>
        <taxon>Chromadorea</taxon>
        <taxon>Rhabditida</taxon>
        <taxon>Tylenchina</taxon>
        <taxon>Tylenchomorpha</taxon>
        <taxon>Tylenchoidea</taxon>
        <taxon>Meloidogynidae</taxon>
        <taxon>Meloidogyninae</taxon>
        <taxon>Meloidogyne</taxon>
    </lineage>
</organism>
<protein>
    <submittedName>
        <fullName evidence="2">Uncharacterized protein</fullName>
    </submittedName>
</protein>
<accession>A0A6V7V8Z4</accession>
<keyword evidence="1" id="KW-0732">Signal</keyword>
<dbReference type="EMBL" id="CAJEWN010000181">
    <property type="protein sequence ID" value="CAD2171282.1"/>
    <property type="molecule type" value="Genomic_DNA"/>
</dbReference>
<evidence type="ECO:0000313" key="2">
    <source>
        <dbReference type="EMBL" id="CAD2171282.1"/>
    </source>
</evidence>
<feature type="signal peptide" evidence="1">
    <location>
        <begin position="1"/>
        <end position="22"/>
    </location>
</feature>
<dbReference type="AlphaFoldDB" id="A0A6V7V8Z4"/>
<evidence type="ECO:0000313" key="3">
    <source>
        <dbReference type="Proteomes" id="UP000580250"/>
    </source>
</evidence>
<gene>
    <name evidence="2" type="ORF">MENT_LOCUS22743</name>
</gene>
<name>A0A6V7V8Z4_MELEN</name>
<proteinExistence type="predicted"/>
<evidence type="ECO:0000256" key="1">
    <source>
        <dbReference type="SAM" id="SignalP"/>
    </source>
</evidence>
<comment type="caution">
    <text evidence="2">The sequence shown here is derived from an EMBL/GenBank/DDBJ whole genome shotgun (WGS) entry which is preliminary data.</text>
</comment>